<dbReference type="GO" id="GO:0003700">
    <property type="term" value="F:DNA-binding transcription factor activity"/>
    <property type="evidence" value="ECO:0007669"/>
    <property type="project" value="InterPro"/>
</dbReference>
<evidence type="ECO:0000259" key="8">
    <source>
        <dbReference type="PROSITE" id="PS51294"/>
    </source>
</evidence>
<proteinExistence type="predicted"/>
<feature type="domain" description="Myb-like" evidence="7">
    <location>
        <begin position="18"/>
        <end position="70"/>
    </location>
</feature>
<feature type="domain" description="Myb-like" evidence="7">
    <location>
        <begin position="71"/>
        <end position="121"/>
    </location>
</feature>
<feature type="domain" description="HTH myb-type" evidence="8">
    <location>
        <begin position="18"/>
        <end position="70"/>
    </location>
</feature>
<keyword evidence="5" id="KW-0804">Transcription</keyword>
<evidence type="ECO:0000256" key="3">
    <source>
        <dbReference type="ARBA" id="ARBA00023015"/>
    </source>
</evidence>
<comment type="caution">
    <text evidence="9">The sequence shown here is derived from an EMBL/GenBank/DDBJ whole genome shotgun (WGS) entry which is preliminary data.</text>
</comment>
<dbReference type="InterPro" id="IPR001005">
    <property type="entry name" value="SANT/Myb"/>
</dbReference>
<dbReference type="FunFam" id="1.10.10.60:FF:000011">
    <property type="entry name" value="Myb transcription factor"/>
    <property type="match status" value="1"/>
</dbReference>
<evidence type="ECO:0000313" key="10">
    <source>
        <dbReference type="Proteomes" id="UP001190926"/>
    </source>
</evidence>
<protein>
    <submittedName>
        <fullName evidence="9">Myb domain protein 2</fullName>
    </submittedName>
</protein>
<sequence>MDGISVQTDDQSDKKDIIISVKKGTWSSQEDSLLINYIAIHGEGRWNFVARDSGLRRTGKSCRLRWKNYLQPNLRRGNFTVEEQLRIVDLHCAYGNRWSKIAEFLPGRTDNEIKNYWRTRVHKQAKQLKYDTNSVELREFVHNIWIPRLSEQIQASNNNNNLENVMMNYDDDVEVRGPEVLQMDDSSNLSSKVHQVDDLSKSSGCEFYNPMPSQVDFGRHHYCAPNIIPYIDYDLQGSDGELSNMLMNDGYYNFGLAQQIINN</sequence>
<evidence type="ECO:0000259" key="7">
    <source>
        <dbReference type="PROSITE" id="PS50090"/>
    </source>
</evidence>
<dbReference type="PANTHER" id="PTHR45675">
    <property type="entry name" value="MYB TRANSCRIPTION FACTOR-RELATED-RELATED"/>
    <property type="match status" value="1"/>
</dbReference>
<name>A0AAD4IYM9_PERFH</name>
<dbReference type="PROSITE" id="PS50090">
    <property type="entry name" value="MYB_LIKE"/>
    <property type="match status" value="2"/>
</dbReference>
<dbReference type="AlphaFoldDB" id="A0AAD4IYM9"/>
<accession>A0AAD4IYM9</accession>
<feature type="domain" description="HTH myb-type" evidence="8">
    <location>
        <begin position="71"/>
        <end position="125"/>
    </location>
</feature>
<reference evidence="9 10" key="1">
    <citation type="journal article" date="2021" name="Nat. Commun.">
        <title>Incipient diploidization of the medicinal plant Perilla within 10,000 years.</title>
        <authorList>
            <person name="Zhang Y."/>
            <person name="Shen Q."/>
            <person name="Leng L."/>
            <person name="Zhang D."/>
            <person name="Chen S."/>
            <person name="Shi Y."/>
            <person name="Ning Z."/>
            <person name="Chen S."/>
        </authorList>
    </citation>
    <scope>NUCLEOTIDE SEQUENCE [LARGE SCALE GENOMIC DNA]</scope>
    <source>
        <strain evidence="10">cv. PC099</strain>
    </source>
</reference>
<keyword evidence="2" id="KW-0677">Repeat</keyword>
<dbReference type="GO" id="GO:0043565">
    <property type="term" value="F:sequence-specific DNA binding"/>
    <property type="evidence" value="ECO:0007669"/>
    <property type="project" value="InterPro"/>
</dbReference>
<evidence type="ECO:0000313" key="9">
    <source>
        <dbReference type="EMBL" id="KAH6823955.1"/>
    </source>
</evidence>
<dbReference type="PROSITE" id="PS51294">
    <property type="entry name" value="HTH_MYB"/>
    <property type="match status" value="2"/>
</dbReference>
<evidence type="ECO:0000256" key="4">
    <source>
        <dbReference type="ARBA" id="ARBA00023125"/>
    </source>
</evidence>
<comment type="subcellular location">
    <subcellularLocation>
        <location evidence="1">Nucleus</location>
    </subcellularLocation>
</comment>
<dbReference type="Pfam" id="PF00249">
    <property type="entry name" value="Myb_DNA-binding"/>
    <property type="match status" value="2"/>
</dbReference>
<keyword evidence="6" id="KW-0539">Nucleus</keyword>
<dbReference type="Proteomes" id="UP001190926">
    <property type="component" value="Unassembled WGS sequence"/>
</dbReference>
<evidence type="ECO:0000256" key="2">
    <source>
        <dbReference type="ARBA" id="ARBA00022737"/>
    </source>
</evidence>
<evidence type="ECO:0000256" key="1">
    <source>
        <dbReference type="ARBA" id="ARBA00004123"/>
    </source>
</evidence>
<keyword evidence="4" id="KW-0238">DNA-binding</keyword>
<dbReference type="PANTHER" id="PTHR45675:SF31">
    <property type="entry name" value="MYB TRANSCRIPTION FACTOR"/>
    <property type="match status" value="1"/>
</dbReference>
<keyword evidence="10" id="KW-1185">Reference proteome</keyword>
<gene>
    <name evidence="9" type="ORF">C2S53_016559</name>
</gene>
<dbReference type="InterPro" id="IPR009057">
    <property type="entry name" value="Homeodomain-like_sf"/>
</dbReference>
<dbReference type="InterPro" id="IPR044676">
    <property type="entry name" value="EOBI/EOBII-like_plant"/>
</dbReference>
<dbReference type="SMART" id="SM00717">
    <property type="entry name" value="SANT"/>
    <property type="match status" value="2"/>
</dbReference>
<dbReference type="EMBL" id="SDAM02000556">
    <property type="protein sequence ID" value="KAH6823955.1"/>
    <property type="molecule type" value="Genomic_DNA"/>
</dbReference>
<keyword evidence="3" id="KW-0805">Transcription regulation</keyword>
<evidence type="ECO:0000256" key="6">
    <source>
        <dbReference type="ARBA" id="ARBA00023242"/>
    </source>
</evidence>
<dbReference type="Gene3D" id="1.10.10.60">
    <property type="entry name" value="Homeodomain-like"/>
    <property type="match status" value="2"/>
</dbReference>
<dbReference type="GO" id="GO:0005634">
    <property type="term" value="C:nucleus"/>
    <property type="evidence" value="ECO:0007669"/>
    <property type="project" value="UniProtKB-SubCell"/>
</dbReference>
<organism evidence="9 10">
    <name type="scientific">Perilla frutescens var. hirtella</name>
    <name type="common">Perilla citriodora</name>
    <name type="synonym">Perilla setoyensis</name>
    <dbReference type="NCBI Taxonomy" id="608512"/>
    <lineage>
        <taxon>Eukaryota</taxon>
        <taxon>Viridiplantae</taxon>
        <taxon>Streptophyta</taxon>
        <taxon>Embryophyta</taxon>
        <taxon>Tracheophyta</taxon>
        <taxon>Spermatophyta</taxon>
        <taxon>Magnoliopsida</taxon>
        <taxon>eudicotyledons</taxon>
        <taxon>Gunneridae</taxon>
        <taxon>Pentapetalae</taxon>
        <taxon>asterids</taxon>
        <taxon>lamiids</taxon>
        <taxon>Lamiales</taxon>
        <taxon>Lamiaceae</taxon>
        <taxon>Nepetoideae</taxon>
        <taxon>Elsholtzieae</taxon>
        <taxon>Perilla</taxon>
    </lineage>
</organism>
<dbReference type="SUPFAM" id="SSF46689">
    <property type="entry name" value="Homeodomain-like"/>
    <property type="match status" value="1"/>
</dbReference>
<dbReference type="CDD" id="cd00167">
    <property type="entry name" value="SANT"/>
    <property type="match status" value="2"/>
</dbReference>
<dbReference type="InterPro" id="IPR017930">
    <property type="entry name" value="Myb_dom"/>
</dbReference>
<evidence type="ECO:0000256" key="5">
    <source>
        <dbReference type="ARBA" id="ARBA00023163"/>
    </source>
</evidence>